<evidence type="ECO:0000313" key="1">
    <source>
        <dbReference type="EMBL" id="KAG8086103.1"/>
    </source>
</evidence>
<gene>
    <name evidence="1" type="ORF">GUJ93_ZPchr0010g9193</name>
</gene>
<accession>A0A8J5WD25</accession>
<dbReference type="OrthoDB" id="2744543at2759"/>
<evidence type="ECO:0000313" key="2">
    <source>
        <dbReference type="Proteomes" id="UP000729402"/>
    </source>
</evidence>
<dbReference type="EMBL" id="JAAALK010000082">
    <property type="protein sequence ID" value="KAG8086103.1"/>
    <property type="molecule type" value="Genomic_DNA"/>
</dbReference>
<dbReference type="Proteomes" id="UP000729402">
    <property type="component" value="Unassembled WGS sequence"/>
</dbReference>
<proteinExistence type="predicted"/>
<comment type="caution">
    <text evidence="1">The sequence shown here is derived from an EMBL/GenBank/DDBJ whole genome shotgun (WGS) entry which is preliminary data.</text>
</comment>
<protein>
    <submittedName>
        <fullName evidence="1">Uncharacterized protein</fullName>
    </submittedName>
</protein>
<keyword evidence="2" id="KW-1185">Reference proteome</keyword>
<organism evidence="1 2">
    <name type="scientific">Zizania palustris</name>
    <name type="common">Northern wild rice</name>
    <dbReference type="NCBI Taxonomy" id="103762"/>
    <lineage>
        <taxon>Eukaryota</taxon>
        <taxon>Viridiplantae</taxon>
        <taxon>Streptophyta</taxon>
        <taxon>Embryophyta</taxon>
        <taxon>Tracheophyta</taxon>
        <taxon>Spermatophyta</taxon>
        <taxon>Magnoliopsida</taxon>
        <taxon>Liliopsida</taxon>
        <taxon>Poales</taxon>
        <taxon>Poaceae</taxon>
        <taxon>BOP clade</taxon>
        <taxon>Oryzoideae</taxon>
        <taxon>Oryzeae</taxon>
        <taxon>Zizaniinae</taxon>
        <taxon>Zizania</taxon>
    </lineage>
</organism>
<reference evidence="1" key="2">
    <citation type="submission" date="2021-02" db="EMBL/GenBank/DDBJ databases">
        <authorList>
            <person name="Kimball J.A."/>
            <person name="Haas M.W."/>
            <person name="Macchietto M."/>
            <person name="Kono T."/>
            <person name="Duquette J."/>
            <person name="Shao M."/>
        </authorList>
    </citation>
    <scope>NUCLEOTIDE SEQUENCE</scope>
    <source>
        <tissue evidence="1">Fresh leaf tissue</tissue>
    </source>
</reference>
<dbReference type="AlphaFoldDB" id="A0A8J5WD25"/>
<reference evidence="1" key="1">
    <citation type="journal article" date="2021" name="bioRxiv">
        <title>Whole Genome Assembly and Annotation of Northern Wild Rice, Zizania palustris L., Supports a Whole Genome Duplication in the Zizania Genus.</title>
        <authorList>
            <person name="Haas M."/>
            <person name="Kono T."/>
            <person name="Macchietto M."/>
            <person name="Millas R."/>
            <person name="McGilp L."/>
            <person name="Shao M."/>
            <person name="Duquette J."/>
            <person name="Hirsch C.N."/>
            <person name="Kimball J."/>
        </authorList>
    </citation>
    <scope>NUCLEOTIDE SEQUENCE</scope>
    <source>
        <tissue evidence="1">Fresh leaf tissue</tissue>
    </source>
</reference>
<name>A0A8J5WD25_ZIZPA</name>
<sequence length="82" mass="9085">MDLVRLVSRHARARRTAHSFLVVSVFCRVSFLEDGGGWLFLGLDLRLGPQEDRRVVGFSRAVSDVGLTASVHDGVVVVLFFI</sequence>